<dbReference type="STRING" id="58117.SAMN05421833_12135"/>
<comment type="similarity">
    <text evidence="2">Belongs to the acyl-CoA dehydrogenase family.</text>
</comment>
<comment type="cofactor">
    <cofactor evidence="1">
        <name>FAD</name>
        <dbReference type="ChEBI" id="CHEBI:57692"/>
    </cofactor>
</comment>
<dbReference type="OrthoDB" id="4607453at2"/>
<dbReference type="EMBL" id="FTNI01000021">
    <property type="protein sequence ID" value="SIR96811.1"/>
    <property type="molecule type" value="Genomic_DNA"/>
</dbReference>
<keyword evidence="3" id="KW-0285">Flavoprotein</keyword>
<feature type="domain" description="Acyl-CoA dehydrogenase/oxidase N-terminal" evidence="7">
    <location>
        <begin position="6"/>
        <end position="127"/>
    </location>
</feature>
<evidence type="ECO:0000313" key="8">
    <source>
        <dbReference type="EMBL" id="SIR96811.1"/>
    </source>
</evidence>
<dbReference type="Pfam" id="PF00441">
    <property type="entry name" value="Acyl-CoA_dh_1"/>
    <property type="match status" value="1"/>
</dbReference>
<dbReference type="GO" id="GO:0050660">
    <property type="term" value="F:flavin adenine dinucleotide binding"/>
    <property type="evidence" value="ECO:0007669"/>
    <property type="project" value="InterPro"/>
</dbReference>
<dbReference type="InterPro" id="IPR013786">
    <property type="entry name" value="AcylCoA_DH/ox_N"/>
</dbReference>
<sequence>MTLLYTDVEEELRAAVRDLLADKASPSAVLDRADSAAAGGTPYDAELWKALARDIGVAGLLIPEELGGSASHEGGASAREAAVVLEELGRAVAPVPFLSSAVLATQALLVAGGEVAGELLGRLAAGEATAALAVSFAASPYAPPAPVAILGEDGTVTGTVTGVIGAEAADVLIVPVRLSQGVGLCAVEVPSTAQGAVRVATVASLDLTRPVATVSFASAPARIVARAEGLELPWVWEALVRGAGLLASEQLGVAEWCLTTTVAYVKERRQFARPVGSFQAVKHRLADLWLEVVGARAAARNAAARLAEAPAAGPLGDEAAVAVAVAQAHCGAVAVHAAEECVQLHGGIGMTWEHPAHLYLKRAKADQIALGTPGDHRDALAGPAGLPAPL</sequence>
<organism evidence="8 9">
    <name type="scientific">Microbispora rosea</name>
    <dbReference type="NCBI Taxonomy" id="58117"/>
    <lineage>
        <taxon>Bacteria</taxon>
        <taxon>Bacillati</taxon>
        <taxon>Actinomycetota</taxon>
        <taxon>Actinomycetes</taxon>
        <taxon>Streptosporangiales</taxon>
        <taxon>Streptosporangiaceae</taxon>
        <taxon>Microbispora</taxon>
    </lineage>
</organism>
<dbReference type="Gene3D" id="1.10.540.10">
    <property type="entry name" value="Acyl-CoA dehydrogenase/oxidase, N-terminal domain"/>
    <property type="match status" value="1"/>
</dbReference>
<proteinExistence type="inferred from homology"/>
<dbReference type="Proteomes" id="UP000186096">
    <property type="component" value="Unassembled WGS sequence"/>
</dbReference>
<keyword evidence="9" id="KW-1185">Reference proteome</keyword>
<evidence type="ECO:0000256" key="1">
    <source>
        <dbReference type="ARBA" id="ARBA00001974"/>
    </source>
</evidence>
<dbReference type="GO" id="GO:0003995">
    <property type="term" value="F:acyl-CoA dehydrogenase activity"/>
    <property type="evidence" value="ECO:0007669"/>
    <property type="project" value="TreeGrafter"/>
</dbReference>
<dbReference type="AlphaFoldDB" id="A0A1N7F8Y3"/>
<gene>
    <name evidence="8" type="ORF">SAMN05421833_12135</name>
</gene>
<dbReference type="InterPro" id="IPR037069">
    <property type="entry name" value="AcylCoA_DH/ox_N_sf"/>
</dbReference>
<dbReference type="InterPro" id="IPR036250">
    <property type="entry name" value="AcylCo_DH-like_C"/>
</dbReference>
<evidence type="ECO:0000256" key="2">
    <source>
        <dbReference type="ARBA" id="ARBA00009347"/>
    </source>
</evidence>
<evidence type="ECO:0000313" key="9">
    <source>
        <dbReference type="Proteomes" id="UP000186096"/>
    </source>
</evidence>
<dbReference type="Pfam" id="PF02771">
    <property type="entry name" value="Acyl-CoA_dh_N"/>
    <property type="match status" value="1"/>
</dbReference>
<feature type="domain" description="Acyl-CoA dehydrogenase/oxidase C-terminal" evidence="6">
    <location>
        <begin position="237"/>
        <end position="378"/>
    </location>
</feature>
<dbReference type="PANTHER" id="PTHR43884:SF20">
    <property type="entry name" value="ACYL-COA DEHYDROGENASE FADE28"/>
    <property type="match status" value="1"/>
</dbReference>
<evidence type="ECO:0000256" key="4">
    <source>
        <dbReference type="ARBA" id="ARBA00022827"/>
    </source>
</evidence>
<evidence type="ECO:0000256" key="5">
    <source>
        <dbReference type="ARBA" id="ARBA00023002"/>
    </source>
</evidence>
<name>A0A1N7F8Y3_9ACTN</name>
<keyword evidence="5" id="KW-0560">Oxidoreductase</keyword>
<evidence type="ECO:0000259" key="6">
    <source>
        <dbReference type="Pfam" id="PF00441"/>
    </source>
</evidence>
<dbReference type="SUPFAM" id="SSF47203">
    <property type="entry name" value="Acyl-CoA dehydrogenase C-terminal domain-like"/>
    <property type="match status" value="1"/>
</dbReference>
<dbReference type="InterPro" id="IPR009075">
    <property type="entry name" value="AcylCo_DH/oxidase_C"/>
</dbReference>
<accession>A0A1N7F8Y3</accession>
<protein>
    <submittedName>
        <fullName evidence="8">Acyl-CoA dehydrogenase</fullName>
    </submittedName>
</protein>
<dbReference type="Gene3D" id="1.20.140.10">
    <property type="entry name" value="Butyryl-CoA Dehydrogenase, subunit A, domain 3"/>
    <property type="match status" value="1"/>
</dbReference>
<dbReference type="InterPro" id="IPR009100">
    <property type="entry name" value="AcylCoA_DH/oxidase_NM_dom_sf"/>
</dbReference>
<dbReference type="PANTHER" id="PTHR43884">
    <property type="entry name" value="ACYL-COA DEHYDROGENASE"/>
    <property type="match status" value="1"/>
</dbReference>
<dbReference type="RefSeq" id="WP_076438867.1">
    <property type="nucleotide sequence ID" value="NZ_FTNI01000021.1"/>
</dbReference>
<keyword evidence="4" id="KW-0274">FAD</keyword>
<reference evidence="9" key="1">
    <citation type="submission" date="2017-01" db="EMBL/GenBank/DDBJ databases">
        <authorList>
            <person name="Varghese N."/>
            <person name="Submissions S."/>
        </authorList>
    </citation>
    <scope>NUCLEOTIDE SEQUENCE [LARGE SCALE GENOMIC DNA]</scope>
    <source>
        <strain evidence="9">ATCC 12950</strain>
    </source>
</reference>
<dbReference type="SUPFAM" id="SSF56645">
    <property type="entry name" value="Acyl-CoA dehydrogenase NM domain-like"/>
    <property type="match status" value="1"/>
</dbReference>
<evidence type="ECO:0000256" key="3">
    <source>
        <dbReference type="ARBA" id="ARBA00022630"/>
    </source>
</evidence>
<evidence type="ECO:0000259" key="7">
    <source>
        <dbReference type="Pfam" id="PF02771"/>
    </source>
</evidence>